<evidence type="ECO:0000256" key="2">
    <source>
        <dbReference type="ARBA" id="ARBA00022517"/>
    </source>
</evidence>
<accession>A0A1M5MVJ8</accession>
<dbReference type="EC" id="3.1.-.-" evidence="5"/>
<reference evidence="8" key="1">
    <citation type="submission" date="2016-11" db="EMBL/GenBank/DDBJ databases">
        <authorList>
            <person name="Varghese N."/>
            <person name="Submissions S."/>
        </authorList>
    </citation>
    <scope>NUCLEOTIDE SEQUENCE [LARGE SCALE GENOMIC DNA]</scope>
    <source>
        <strain evidence="8">DSM 11003</strain>
    </source>
</reference>
<comment type="function">
    <text evidence="5">Could be a nuclease involved in processing of the 5'-end of pre-16S rRNA.</text>
</comment>
<dbReference type="OrthoDB" id="9796140at2"/>
<dbReference type="InterPro" id="IPR006641">
    <property type="entry name" value="YqgF/RNaseH-like_dom"/>
</dbReference>
<dbReference type="GO" id="GO:0005829">
    <property type="term" value="C:cytosol"/>
    <property type="evidence" value="ECO:0007669"/>
    <property type="project" value="TreeGrafter"/>
</dbReference>
<evidence type="ECO:0000256" key="4">
    <source>
        <dbReference type="ARBA" id="ARBA00022801"/>
    </source>
</evidence>
<dbReference type="HAMAP" id="MF_00651">
    <property type="entry name" value="Nuclease_YqgF"/>
    <property type="match status" value="1"/>
</dbReference>
<dbReference type="GO" id="GO:0000967">
    <property type="term" value="P:rRNA 5'-end processing"/>
    <property type="evidence" value="ECO:0007669"/>
    <property type="project" value="UniProtKB-UniRule"/>
</dbReference>
<dbReference type="Pfam" id="PF03652">
    <property type="entry name" value="RuvX"/>
    <property type="match status" value="1"/>
</dbReference>
<dbReference type="RefSeq" id="WP_073091002.1">
    <property type="nucleotide sequence ID" value="NZ_FQWY01000013.1"/>
</dbReference>
<evidence type="ECO:0000259" key="6">
    <source>
        <dbReference type="SMART" id="SM00732"/>
    </source>
</evidence>
<comment type="similarity">
    <text evidence="5">Belongs to the YqgF HJR family.</text>
</comment>
<organism evidence="7 8">
    <name type="scientific">Thermosyntropha lipolytica DSM 11003</name>
    <dbReference type="NCBI Taxonomy" id="1123382"/>
    <lineage>
        <taxon>Bacteria</taxon>
        <taxon>Bacillati</taxon>
        <taxon>Bacillota</taxon>
        <taxon>Clostridia</taxon>
        <taxon>Eubacteriales</taxon>
        <taxon>Syntrophomonadaceae</taxon>
        <taxon>Thermosyntropha</taxon>
    </lineage>
</organism>
<sequence length="138" mass="15542">MRIMGLDVGEKRIGIALSDPMGWTAQGYSVLTRKDLGHDLAEIKKICEEKEVEEIVIGLPRNMNGTLGPKAEEVQKFGSKVMEHTGIKVTYWDERLSTVSAEKVLLAADVSRRRRKEVIDKLAAVNILQNYLDYINRA</sequence>
<dbReference type="InterPro" id="IPR037027">
    <property type="entry name" value="YqgF/RNaseH-like_dom_sf"/>
</dbReference>
<dbReference type="SMART" id="SM00732">
    <property type="entry name" value="YqgFc"/>
    <property type="match status" value="1"/>
</dbReference>
<keyword evidence="3 5" id="KW-0540">Nuclease</keyword>
<dbReference type="CDD" id="cd16964">
    <property type="entry name" value="YqgF"/>
    <property type="match status" value="1"/>
</dbReference>
<comment type="subcellular location">
    <subcellularLocation>
        <location evidence="5">Cytoplasm</location>
    </subcellularLocation>
</comment>
<dbReference type="AlphaFoldDB" id="A0A1M5MVJ8"/>
<keyword evidence="4 5" id="KW-0378">Hydrolase</keyword>
<name>A0A1M5MVJ8_9FIRM</name>
<dbReference type="NCBIfam" id="TIGR00250">
    <property type="entry name" value="RNAse_H_YqgF"/>
    <property type="match status" value="1"/>
</dbReference>
<dbReference type="Proteomes" id="UP000242329">
    <property type="component" value="Unassembled WGS sequence"/>
</dbReference>
<protein>
    <recommendedName>
        <fullName evidence="5">Putative pre-16S rRNA nuclease</fullName>
        <ecNumber evidence="5">3.1.-.-</ecNumber>
    </recommendedName>
</protein>
<dbReference type="Gene3D" id="3.30.420.140">
    <property type="entry name" value="YqgF/RNase H-like domain"/>
    <property type="match status" value="1"/>
</dbReference>
<keyword evidence="8" id="KW-1185">Reference proteome</keyword>
<evidence type="ECO:0000256" key="1">
    <source>
        <dbReference type="ARBA" id="ARBA00022490"/>
    </source>
</evidence>
<keyword evidence="1 5" id="KW-0963">Cytoplasm</keyword>
<feature type="domain" description="YqgF/RNase H-like" evidence="6">
    <location>
        <begin position="1"/>
        <end position="101"/>
    </location>
</feature>
<evidence type="ECO:0000256" key="5">
    <source>
        <dbReference type="HAMAP-Rule" id="MF_00651"/>
    </source>
</evidence>
<dbReference type="EMBL" id="FQWY01000013">
    <property type="protein sequence ID" value="SHG81217.1"/>
    <property type="molecule type" value="Genomic_DNA"/>
</dbReference>
<dbReference type="InterPro" id="IPR005227">
    <property type="entry name" value="YqgF"/>
</dbReference>
<dbReference type="InterPro" id="IPR012337">
    <property type="entry name" value="RNaseH-like_sf"/>
</dbReference>
<dbReference type="PANTHER" id="PTHR33317">
    <property type="entry name" value="POLYNUCLEOTIDYL TRANSFERASE, RIBONUCLEASE H-LIKE SUPERFAMILY PROTEIN"/>
    <property type="match status" value="1"/>
</dbReference>
<dbReference type="GO" id="GO:0016788">
    <property type="term" value="F:hydrolase activity, acting on ester bonds"/>
    <property type="evidence" value="ECO:0007669"/>
    <property type="project" value="UniProtKB-UniRule"/>
</dbReference>
<gene>
    <name evidence="7" type="ORF">SAMN02745221_01032</name>
</gene>
<dbReference type="STRING" id="1123382.SAMN02745221_01032"/>
<evidence type="ECO:0000313" key="7">
    <source>
        <dbReference type="EMBL" id="SHG81217.1"/>
    </source>
</evidence>
<evidence type="ECO:0000256" key="3">
    <source>
        <dbReference type="ARBA" id="ARBA00022722"/>
    </source>
</evidence>
<dbReference type="SUPFAM" id="SSF53098">
    <property type="entry name" value="Ribonuclease H-like"/>
    <property type="match status" value="1"/>
</dbReference>
<evidence type="ECO:0000313" key="8">
    <source>
        <dbReference type="Proteomes" id="UP000242329"/>
    </source>
</evidence>
<proteinExistence type="inferred from homology"/>
<keyword evidence="2 5" id="KW-0690">Ribosome biogenesis</keyword>
<dbReference type="PANTHER" id="PTHR33317:SF4">
    <property type="entry name" value="POLYNUCLEOTIDYL TRANSFERASE, RIBONUCLEASE H-LIKE SUPERFAMILY PROTEIN"/>
    <property type="match status" value="1"/>
</dbReference>
<dbReference type="GO" id="GO:0004518">
    <property type="term" value="F:nuclease activity"/>
    <property type="evidence" value="ECO:0007669"/>
    <property type="project" value="UniProtKB-KW"/>
</dbReference>